<comment type="caution">
    <text evidence="1">The sequence shown here is derived from an EMBL/GenBank/DDBJ whole genome shotgun (WGS) entry which is preliminary data.</text>
</comment>
<organism evidence="1 2">
    <name type="scientific">Pacificimonas pallii</name>
    <dbReference type="NCBI Taxonomy" id="2827236"/>
    <lineage>
        <taxon>Bacteria</taxon>
        <taxon>Pseudomonadati</taxon>
        <taxon>Pseudomonadota</taxon>
        <taxon>Alphaproteobacteria</taxon>
        <taxon>Sphingomonadales</taxon>
        <taxon>Sphingosinicellaceae</taxon>
        <taxon>Pacificimonas</taxon>
    </lineage>
</organism>
<protein>
    <recommendedName>
        <fullName evidence="3">Phage protein</fullName>
    </recommendedName>
</protein>
<dbReference type="Pfam" id="PF23148">
    <property type="entry name" value="Gp77"/>
    <property type="match status" value="1"/>
</dbReference>
<evidence type="ECO:0000313" key="1">
    <source>
        <dbReference type="EMBL" id="MBV7255210.1"/>
    </source>
</evidence>
<dbReference type="Proteomes" id="UP000722336">
    <property type="component" value="Unassembled WGS sequence"/>
</dbReference>
<sequence length="93" mass="10149">MGFYLKSPASEIDYAVDWSAGYLDGETVTASAWRIEPEEPDGLVVGVTVTGPQRTAATLMGGCEGHVYRVANDVTLSDGRRDTRTLTIRIEER</sequence>
<proteinExistence type="predicted"/>
<dbReference type="RefSeq" id="WP_218443481.1">
    <property type="nucleotide sequence ID" value="NZ_JAGSPA010000001.1"/>
</dbReference>
<gene>
    <name evidence="1" type="ORF">KCG44_00275</name>
</gene>
<dbReference type="EMBL" id="JAGSPA010000001">
    <property type="protein sequence ID" value="MBV7255210.1"/>
    <property type="molecule type" value="Genomic_DNA"/>
</dbReference>
<accession>A0ABS6SAH9</accession>
<evidence type="ECO:0008006" key="3">
    <source>
        <dbReference type="Google" id="ProtNLM"/>
    </source>
</evidence>
<reference evidence="1 2" key="1">
    <citation type="submission" date="2021-04" db="EMBL/GenBank/DDBJ databases">
        <authorList>
            <person name="Pira H."/>
            <person name="Risdian C."/>
            <person name="Wink J."/>
        </authorList>
    </citation>
    <scope>NUCLEOTIDE SEQUENCE [LARGE SCALE GENOMIC DNA]</scope>
    <source>
        <strain evidence="1 2">WHA3</strain>
    </source>
</reference>
<name>A0ABS6SAH9_9SPHN</name>
<evidence type="ECO:0000313" key="2">
    <source>
        <dbReference type="Proteomes" id="UP000722336"/>
    </source>
</evidence>
<dbReference type="InterPro" id="IPR056928">
    <property type="entry name" value="Gp77-like"/>
</dbReference>
<keyword evidence="2" id="KW-1185">Reference proteome</keyword>